<accession>A0A849VFB6</accession>
<keyword evidence="3" id="KW-0804">Transcription</keyword>
<feature type="transmembrane region" description="Helical" evidence="4">
    <location>
        <begin position="189"/>
        <end position="207"/>
    </location>
</feature>
<dbReference type="AlphaFoldDB" id="A0A849VFB6"/>
<protein>
    <submittedName>
        <fullName evidence="6">Helix-turn-helix transcriptional regulator</fullName>
    </submittedName>
</protein>
<dbReference type="PANTHER" id="PTHR43280:SF29">
    <property type="entry name" value="ARAC-FAMILY TRANSCRIPTIONAL REGULATOR"/>
    <property type="match status" value="1"/>
</dbReference>
<dbReference type="GO" id="GO:0043565">
    <property type="term" value="F:sequence-specific DNA binding"/>
    <property type="evidence" value="ECO:0007669"/>
    <property type="project" value="InterPro"/>
</dbReference>
<dbReference type="GO" id="GO:0003700">
    <property type="term" value="F:DNA-binding transcription factor activity"/>
    <property type="evidence" value="ECO:0007669"/>
    <property type="project" value="InterPro"/>
</dbReference>
<dbReference type="Proteomes" id="UP000586305">
    <property type="component" value="Unassembled WGS sequence"/>
</dbReference>
<dbReference type="PROSITE" id="PS01124">
    <property type="entry name" value="HTH_ARAC_FAMILY_2"/>
    <property type="match status" value="1"/>
</dbReference>
<feature type="transmembrane region" description="Helical" evidence="4">
    <location>
        <begin position="12"/>
        <end position="32"/>
    </location>
</feature>
<dbReference type="InterPro" id="IPR018062">
    <property type="entry name" value="HTH_AraC-typ_CS"/>
</dbReference>
<keyword evidence="4" id="KW-0812">Transmembrane</keyword>
<dbReference type="PANTHER" id="PTHR43280">
    <property type="entry name" value="ARAC-FAMILY TRANSCRIPTIONAL REGULATOR"/>
    <property type="match status" value="1"/>
</dbReference>
<keyword evidence="1" id="KW-0805">Transcription regulation</keyword>
<dbReference type="PROSITE" id="PS00041">
    <property type="entry name" value="HTH_ARAC_FAMILY_1"/>
    <property type="match status" value="1"/>
</dbReference>
<reference evidence="6 7" key="1">
    <citation type="submission" date="2020-04" db="EMBL/GenBank/DDBJ databases">
        <title>Pseudoalteromonas caenipelagi sp. nov., isolated from a tidal flat.</title>
        <authorList>
            <person name="Park S."/>
            <person name="Yoon J.-H."/>
        </authorList>
    </citation>
    <scope>NUCLEOTIDE SEQUENCE [LARGE SCALE GENOMIC DNA]</scope>
    <source>
        <strain evidence="6 7">JBTF-M23</strain>
    </source>
</reference>
<evidence type="ECO:0000256" key="1">
    <source>
        <dbReference type="ARBA" id="ARBA00023015"/>
    </source>
</evidence>
<feature type="transmembrane region" description="Helical" evidence="4">
    <location>
        <begin position="39"/>
        <end position="56"/>
    </location>
</feature>
<comment type="caution">
    <text evidence="6">The sequence shown here is derived from an EMBL/GenBank/DDBJ whole genome shotgun (WGS) entry which is preliminary data.</text>
</comment>
<dbReference type="RefSeq" id="WP_171627013.1">
    <property type="nucleotide sequence ID" value="NZ_JABBPG010000007.1"/>
</dbReference>
<keyword evidence="4" id="KW-1133">Transmembrane helix</keyword>
<feature type="transmembrane region" description="Helical" evidence="4">
    <location>
        <begin position="117"/>
        <end position="136"/>
    </location>
</feature>
<feature type="transmembrane region" description="Helical" evidence="4">
    <location>
        <begin position="157"/>
        <end position="177"/>
    </location>
</feature>
<keyword evidence="4" id="KW-0472">Membrane</keyword>
<dbReference type="InterPro" id="IPR018060">
    <property type="entry name" value="HTH_AraC"/>
</dbReference>
<evidence type="ECO:0000256" key="4">
    <source>
        <dbReference type="SAM" id="Phobius"/>
    </source>
</evidence>
<keyword evidence="2" id="KW-0238">DNA-binding</keyword>
<organism evidence="6 7">
    <name type="scientific">Pseudoalteromonas caenipelagi</name>
    <dbReference type="NCBI Taxonomy" id="2726988"/>
    <lineage>
        <taxon>Bacteria</taxon>
        <taxon>Pseudomonadati</taxon>
        <taxon>Pseudomonadota</taxon>
        <taxon>Gammaproteobacteria</taxon>
        <taxon>Alteromonadales</taxon>
        <taxon>Pseudoalteromonadaceae</taxon>
        <taxon>Pseudoalteromonas</taxon>
    </lineage>
</organism>
<dbReference type="Gene3D" id="1.10.10.60">
    <property type="entry name" value="Homeodomain-like"/>
    <property type="match status" value="1"/>
</dbReference>
<gene>
    <name evidence="6" type="ORF">HG263_15595</name>
</gene>
<evidence type="ECO:0000259" key="5">
    <source>
        <dbReference type="PROSITE" id="PS01124"/>
    </source>
</evidence>
<feature type="transmembrane region" description="Helical" evidence="4">
    <location>
        <begin position="62"/>
        <end position="83"/>
    </location>
</feature>
<sequence length="356" mass="39964">MNFISSPITLETVSLLQVVFAFMSAFGAALVFQVAKFRLLALFLAFQSVLCVLNIAENNALLAEVLITPAFTLLFGPLLYLLVSSLTGDEPKVNVKTAAHFIPALLALSFTSQVQTVVLLGTLSQLVYIFVCFIKLGQYHSLLKSVSSQVDTYSLKWLSTALGVFSALLVLDLVRMNTQTITPLLLKKGLYFASELIFFSLSCYLIFKVLRSPEVFDDIKRYQKLLNESQNAQQDDALAQAIFTDIEHAVWHDKLYSQPRLTISELAEHTGFKVRDISWAVNKMANRNFSDYINSLRARAVKDAIEKAPHSTMPLINIALDHGFNSKSTFFNSFKKEFELTPMQFKKQLMSRRSGS</sequence>
<evidence type="ECO:0000313" key="7">
    <source>
        <dbReference type="Proteomes" id="UP000586305"/>
    </source>
</evidence>
<name>A0A849VFB6_9GAMM</name>
<evidence type="ECO:0000256" key="3">
    <source>
        <dbReference type="ARBA" id="ARBA00023163"/>
    </source>
</evidence>
<feature type="domain" description="HTH araC/xylS-type" evidence="5">
    <location>
        <begin position="236"/>
        <end position="348"/>
    </location>
</feature>
<evidence type="ECO:0000256" key="2">
    <source>
        <dbReference type="ARBA" id="ARBA00023125"/>
    </source>
</evidence>
<dbReference type="SUPFAM" id="SSF46689">
    <property type="entry name" value="Homeodomain-like"/>
    <property type="match status" value="1"/>
</dbReference>
<dbReference type="InterPro" id="IPR009057">
    <property type="entry name" value="Homeodomain-like_sf"/>
</dbReference>
<dbReference type="EMBL" id="JABBPG010000007">
    <property type="protein sequence ID" value="NOU51956.1"/>
    <property type="molecule type" value="Genomic_DNA"/>
</dbReference>
<keyword evidence="7" id="KW-1185">Reference proteome</keyword>
<dbReference type="SMART" id="SM00342">
    <property type="entry name" value="HTH_ARAC"/>
    <property type="match status" value="1"/>
</dbReference>
<dbReference type="Pfam" id="PF12833">
    <property type="entry name" value="HTH_18"/>
    <property type="match status" value="1"/>
</dbReference>
<evidence type="ECO:0000313" key="6">
    <source>
        <dbReference type="EMBL" id="NOU51956.1"/>
    </source>
</evidence>
<proteinExistence type="predicted"/>